<dbReference type="EMBL" id="LAZR01009372">
    <property type="protein sequence ID" value="KKM73016.1"/>
    <property type="molecule type" value="Genomic_DNA"/>
</dbReference>
<comment type="caution">
    <text evidence="1">The sequence shown here is derived from an EMBL/GenBank/DDBJ whole genome shotgun (WGS) entry which is preliminary data.</text>
</comment>
<evidence type="ECO:0000313" key="1">
    <source>
        <dbReference type="EMBL" id="KKM73016.1"/>
    </source>
</evidence>
<accession>A0A0F9KEA7</accession>
<proteinExistence type="predicted"/>
<protein>
    <recommendedName>
        <fullName evidence="2">LexA repressor DNA-binding domain-containing protein</fullName>
    </recommendedName>
</protein>
<sequence length="77" mass="8901">MEKPQPPSDLWEQLDAVIKEVVPFQPPDSFTIKEYRVKYGIPRCTAQDQVQKLCDAGKLEKIRHGNRVYFRLVNGKG</sequence>
<organism evidence="1">
    <name type="scientific">marine sediment metagenome</name>
    <dbReference type="NCBI Taxonomy" id="412755"/>
    <lineage>
        <taxon>unclassified sequences</taxon>
        <taxon>metagenomes</taxon>
        <taxon>ecological metagenomes</taxon>
    </lineage>
</organism>
<name>A0A0F9KEA7_9ZZZZ</name>
<dbReference type="AlphaFoldDB" id="A0A0F9KEA7"/>
<reference evidence="1" key="1">
    <citation type="journal article" date="2015" name="Nature">
        <title>Complex archaea that bridge the gap between prokaryotes and eukaryotes.</title>
        <authorList>
            <person name="Spang A."/>
            <person name="Saw J.H."/>
            <person name="Jorgensen S.L."/>
            <person name="Zaremba-Niedzwiedzka K."/>
            <person name="Martijn J."/>
            <person name="Lind A.E."/>
            <person name="van Eijk R."/>
            <person name="Schleper C."/>
            <person name="Guy L."/>
            <person name="Ettema T.J."/>
        </authorList>
    </citation>
    <scope>NUCLEOTIDE SEQUENCE</scope>
</reference>
<gene>
    <name evidence="1" type="ORF">LCGC14_1414760</name>
</gene>
<evidence type="ECO:0008006" key="2">
    <source>
        <dbReference type="Google" id="ProtNLM"/>
    </source>
</evidence>